<accession>A0A5B7H4U9</accession>
<organism evidence="1 2">
    <name type="scientific">Portunus trituberculatus</name>
    <name type="common">Swimming crab</name>
    <name type="synonym">Neptunus trituberculatus</name>
    <dbReference type="NCBI Taxonomy" id="210409"/>
    <lineage>
        <taxon>Eukaryota</taxon>
        <taxon>Metazoa</taxon>
        <taxon>Ecdysozoa</taxon>
        <taxon>Arthropoda</taxon>
        <taxon>Crustacea</taxon>
        <taxon>Multicrustacea</taxon>
        <taxon>Malacostraca</taxon>
        <taxon>Eumalacostraca</taxon>
        <taxon>Eucarida</taxon>
        <taxon>Decapoda</taxon>
        <taxon>Pleocyemata</taxon>
        <taxon>Brachyura</taxon>
        <taxon>Eubrachyura</taxon>
        <taxon>Portunoidea</taxon>
        <taxon>Portunidae</taxon>
        <taxon>Portuninae</taxon>
        <taxon>Portunus</taxon>
    </lineage>
</organism>
<gene>
    <name evidence="1" type="ORF">E2C01_060297</name>
</gene>
<sequence length="157" mass="16887">MWGPVMMNIGMGGVLEGLPVIITALEDPYLLGIDFLTCVGASLGPAREKVKGTWPGSTFDSLEVILSMRRVNSRVECLAMNQELDIAKMMTVTLRAARAVRVTCFNGSVFSPTAYGEPWISPVSGLHMAHTGEVLHELSSASPALPLVDEETVGRLQ</sequence>
<proteinExistence type="predicted"/>
<dbReference type="AlphaFoldDB" id="A0A5B7H4U9"/>
<dbReference type="Proteomes" id="UP000324222">
    <property type="component" value="Unassembled WGS sequence"/>
</dbReference>
<evidence type="ECO:0000313" key="1">
    <source>
        <dbReference type="EMBL" id="MPC66152.1"/>
    </source>
</evidence>
<name>A0A5B7H4U9_PORTR</name>
<comment type="caution">
    <text evidence="1">The sequence shown here is derived from an EMBL/GenBank/DDBJ whole genome shotgun (WGS) entry which is preliminary data.</text>
</comment>
<evidence type="ECO:0000313" key="2">
    <source>
        <dbReference type="Proteomes" id="UP000324222"/>
    </source>
</evidence>
<reference evidence="1 2" key="1">
    <citation type="submission" date="2019-05" db="EMBL/GenBank/DDBJ databases">
        <title>Another draft genome of Portunus trituberculatus and its Hox gene families provides insights of decapod evolution.</title>
        <authorList>
            <person name="Jeong J.-H."/>
            <person name="Song I."/>
            <person name="Kim S."/>
            <person name="Choi T."/>
            <person name="Kim D."/>
            <person name="Ryu S."/>
            <person name="Kim W."/>
        </authorList>
    </citation>
    <scope>NUCLEOTIDE SEQUENCE [LARGE SCALE GENOMIC DNA]</scope>
    <source>
        <tissue evidence="1">Muscle</tissue>
    </source>
</reference>
<dbReference type="EMBL" id="VSRR010024367">
    <property type="protein sequence ID" value="MPC66152.1"/>
    <property type="molecule type" value="Genomic_DNA"/>
</dbReference>
<keyword evidence="2" id="KW-1185">Reference proteome</keyword>
<protein>
    <submittedName>
        <fullName evidence="1">Uncharacterized protein</fullName>
    </submittedName>
</protein>